<dbReference type="GO" id="GO:0005886">
    <property type="term" value="C:plasma membrane"/>
    <property type="evidence" value="ECO:0007669"/>
    <property type="project" value="UniProtKB-SubCell"/>
</dbReference>
<name>A0A7W6IIV6_9HYPH</name>
<evidence type="ECO:0000256" key="8">
    <source>
        <dbReference type="ARBA" id="ARBA00023136"/>
    </source>
</evidence>
<dbReference type="GO" id="GO:0140359">
    <property type="term" value="F:ABC-type transporter activity"/>
    <property type="evidence" value="ECO:0007669"/>
    <property type="project" value="InterPro"/>
</dbReference>
<evidence type="ECO:0000256" key="4">
    <source>
        <dbReference type="ARBA" id="ARBA00022475"/>
    </source>
</evidence>
<feature type="transmembrane region" description="Helical" evidence="9">
    <location>
        <begin position="130"/>
        <end position="149"/>
    </location>
</feature>
<evidence type="ECO:0000256" key="2">
    <source>
        <dbReference type="ARBA" id="ARBA00007783"/>
    </source>
</evidence>
<feature type="transmembrane region" description="Helical" evidence="9">
    <location>
        <begin position="196"/>
        <end position="221"/>
    </location>
</feature>
<dbReference type="RefSeq" id="WP_154664256.1">
    <property type="nucleotide sequence ID" value="NZ_JACIDC010000022.1"/>
</dbReference>
<dbReference type="GO" id="GO:0015920">
    <property type="term" value="P:lipopolysaccharide transport"/>
    <property type="evidence" value="ECO:0007669"/>
    <property type="project" value="TreeGrafter"/>
</dbReference>
<sequence length="273" mass="31456">MSKDAKLIADGSNILDVLREVRDGWRWRELWMTLGWRDVRTRHRRSHIGPFWNTLSLAFVAACIGTLYGGIMARPMEEYIPHLVTGYMIWAFLQALVNEGKDAFSSNASAIREIPVPRTVYIYKLLWKNLIIFGFNFLVYIAVLILFRVSPFPYVLLFLPALAVVLLNGIWVALLLGLINVRYRDFGQLIPNAMRLAFFVTPILWFPDSATGMRAIFVYFNPFYYFIELLRGPLLGQAPDPLVWTVAVAITIVGWGIAVPVYAHWRRRIAFWV</sequence>
<dbReference type="Pfam" id="PF01061">
    <property type="entry name" value="ABC2_membrane"/>
    <property type="match status" value="1"/>
</dbReference>
<dbReference type="PANTHER" id="PTHR30413:SF10">
    <property type="entry name" value="CAPSULE POLYSACCHARIDE EXPORT INNER-MEMBRANE PROTEIN CTRC"/>
    <property type="match status" value="1"/>
</dbReference>
<evidence type="ECO:0000259" key="10">
    <source>
        <dbReference type="Pfam" id="PF01061"/>
    </source>
</evidence>
<keyword evidence="6 9" id="KW-1133">Transmembrane helix</keyword>
<keyword evidence="7" id="KW-0762">Sugar transport</keyword>
<feature type="transmembrane region" description="Helical" evidence="9">
    <location>
        <begin position="79"/>
        <end position="97"/>
    </location>
</feature>
<evidence type="ECO:0000256" key="5">
    <source>
        <dbReference type="ARBA" id="ARBA00022692"/>
    </source>
</evidence>
<accession>A0A7W6IIV6</accession>
<dbReference type="InterPro" id="IPR013525">
    <property type="entry name" value="ABC2_TM"/>
</dbReference>
<keyword evidence="4" id="KW-1003">Cell membrane</keyword>
<comment type="subcellular location">
    <subcellularLocation>
        <location evidence="1">Cell membrane</location>
        <topology evidence="1">Multi-pass membrane protein</topology>
    </subcellularLocation>
</comment>
<feature type="transmembrane region" description="Helical" evidence="9">
    <location>
        <begin position="50"/>
        <end position="73"/>
    </location>
</feature>
<evidence type="ECO:0000313" key="11">
    <source>
        <dbReference type="EMBL" id="MBB4042174.1"/>
    </source>
</evidence>
<keyword evidence="3" id="KW-0813">Transport</keyword>
<evidence type="ECO:0000256" key="1">
    <source>
        <dbReference type="ARBA" id="ARBA00004651"/>
    </source>
</evidence>
<dbReference type="EMBL" id="JACIDC010000022">
    <property type="protein sequence ID" value="MBB4042174.1"/>
    <property type="molecule type" value="Genomic_DNA"/>
</dbReference>
<evidence type="ECO:0000256" key="9">
    <source>
        <dbReference type="SAM" id="Phobius"/>
    </source>
</evidence>
<evidence type="ECO:0000313" key="12">
    <source>
        <dbReference type="Proteomes" id="UP000519439"/>
    </source>
</evidence>
<dbReference type="Proteomes" id="UP000519439">
    <property type="component" value="Unassembled WGS sequence"/>
</dbReference>
<feature type="transmembrane region" description="Helical" evidence="9">
    <location>
        <begin position="241"/>
        <end position="263"/>
    </location>
</feature>
<comment type="similarity">
    <text evidence="2">Belongs to the ABC-2 integral membrane protein family.</text>
</comment>
<proteinExistence type="inferred from homology"/>
<feature type="domain" description="ABC-2 type transporter transmembrane" evidence="10">
    <location>
        <begin position="30"/>
        <end position="232"/>
    </location>
</feature>
<protein>
    <submittedName>
        <fullName evidence="11">ABC-2 type transport system permease protein/lipopolysaccharide transport system permease protein</fullName>
    </submittedName>
</protein>
<reference evidence="11 12" key="1">
    <citation type="submission" date="2020-08" db="EMBL/GenBank/DDBJ databases">
        <title>Genomic Encyclopedia of Type Strains, Phase IV (KMG-IV): sequencing the most valuable type-strain genomes for metagenomic binning, comparative biology and taxonomic classification.</title>
        <authorList>
            <person name="Goeker M."/>
        </authorList>
    </citation>
    <scope>NUCLEOTIDE SEQUENCE [LARGE SCALE GENOMIC DNA]</scope>
    <source>
        <strain evidence="11 12">DSM 15743</strain>
    </source>
</reference>
<dbReference type="GO" id="GO:0015774">
    <property type="term" value="P:polysaccharide transport"/>
    <property type="evidence" value="ECO:0007669"/>
    <property type="project" value="UniProtKB-KW"/>
</dbReference>
<dbReference type="AlphaFoldDB" id="A0A7W6IIV6"/>
<keyword evidence="12" id="KW-1185">Reference proteome</keyword>
<keyword evidence="7" id="KW-0625">Polysaccharide transport</keyword>
<evidence type="ECO:0000256" key="6">
    <source>
        <dbReference type="ARBA" id="ARBA00022989"/>
    </source>
</evidence>
<comment type="caution">
    <text evidence="11">The sequence shown here is derived from an EMBL/GenBank/DDBJ whole genome shotgun (WGS) entry which is preliminary data.</text>
</comment>
<feature type="transmembrane region" description="Helical" evidence="9">
    <location>
        <begin position="155"/>
        <end position="176"/>
    </location>
</feature>
<gene>
    <name evidence="11" type="ORF">GGR34_003861</name>
</gene>
<keyword evidence="5 9" id="KW-0812">Transmembrane</keyword>
<organism evidence="11 12">
    <name type="scientific">Microvirga flocculans</name>
    <dbReference type="NCBI Taxonomy" id="217168"/>
    <lineage>
        <taxon>Bacteria</taxon>
        <taxon>Pseudomonadati</taxon>
        <taxon>Pseudomonadota</taxon>
        <taxon>Alphaproteobacteria</taxon>
        <taxon>Hyphomicrobiales</taxon>
        <taxon>Methylobacteriaceae</taxon>
        <taxon>Microvirga</taxon>
    </lineage>
</organism>
<keyword evidence="8 9" id="KW-0472">Membrane</keyword>
<dbReference type="PANTHER" id="PTHR30413">
    <property type="entry name" value="INNER MEMBRANE TRANSPORT PERMEASE"/>
    <property type="match status" value="1"/>
</dbReference>
<evidence type="ECO:0000256" key="7">
    <source>
        <dbReference type="ARBA" id="ARBA00023047"/>
    </source>
</evidence>
<evidence type="ECO:0000256" key="3">
    <source>
        <dbReference type="ARBA" id="ARBA00022448"/>
    </source>
</evidence>